<feature type="region of interest" description="Disordered" evidence="1">
    <location>
        <begin position="1"/>
        <end position="66"/>
    </location>
</feature>
<comment type="caution">
    <text evidence="2">The sequence shown here is derived from an EMBL/GenBank/DDBJ whole genome shotgun (WGS) entry which is preliminary data.</text>
</comment>
<dbReference type="Gene3D" id="3.80.10.10">
    <property type="entry name" value="Ribonuclease Inhibitor"/>
    <property type="match status" value="1"/>
</dbReference>
<feature type="compositionally biased region" description="Low complexity" evidence="1">
    <location>
        <begin position="38"/>
        <end position="53"/>
    </location>
</feature>
<evidence type="ECO:0008006" key="4">
    <source>
        <dbReference type="Google" id="ProtNLM"/>
    </source>
</evidence>
<evidence type="ECO:0000313" key="2">
    <source>
        <dbReference type="EMBL" id="TVY58057.1"/>
    </source>
</evidence>
<sequence length="641" mass="71323">MATRRSTRGQNLPTREEVDDKQDAPTKAVVGKKEKPKGPAGKTTGKKATTVKGRASKSQPQSSLIAPKVMKSALPVPPEVLSMILDNLKDPATIGKLGRTNKNFYALMMPRLYHRIAVAAMFHAHIPKLIRTLEPHLSIAQKKQLKKEGKYKGQQERYPTGLDQKAKPICAGYVRQLVVGVANPGKRHKYIVDRYVEEAFKNMVNLEVVETRVVTKSISQSIASFASLKALSLFIDGSEPEDIEPLAQMKNLKHLHLEGRGYCSTSTKNNAIQSMLLNSRSTLQSLALAMGPFSHSFLSDWEKNSKASSEKNGEGISEQGHGFSALKSLTLSSISIDEDFIREFQKAVDFTGLRELDLTNFHDLDNLLYPHLTSVATAYQGTKDTPLSLRSLSLHMSKYRYQIRSQEENAIFNAKCRFISSFDTLTTLKLRNYGEYPSNTIANPGLTDPLLQAILKHKNLKTLKISYIGQTSGLEIPYLGAKTVGAIVDGLPLLREFGFAPDEAQMESISQALLRASNLQSITCFPHATWGAADAGANIISSILLACLSNPNLASPPTNGSFIWEDHYKLKRVSVEYKTWDVASAFGKRAKKELRPENMQAEGADGARREVWYRRITDLQRIHVGFDPEFEWADKVDREMQ</sequence>
<gene>
    <name evidence="2" type="ORF">LCER1_G002130</name>
</gene>
<feature type="compositionally biased region" description="Basic and acidic residues" evidence="1">
    <location>
        <begin position="14"/>
        <end position="24"/>
    </location>
</feature>
<reference evidence="2 3" key="1">
    <citation type="submission" date="2018-05" db="EMBL/GenBank/DDBJ databases">
        <title>Whole genome sequencing for identification of molecular markers to develop diagnostic detection tools for the regulated plant pathogen Lachnellula willkommii.</title>
        <authorList>
            <person name="Giroux E."/>
            <person name="Bilodeau G."/>
        </authorList>
    </citation>
    <scope>NUCLEOTIDE SEQUENCE [LARGE SCALE GENOMIC DNA]</scope>
    <source>
        <strain evidence="2 3">CBS 625.97</strain>
    </source>
</reference>
<dbReference type="OrthoDB" id="3533992at2759"/>
<proteinExistence type="predicted"/>
<dbReference type="SUPFAM" id="SSF52047">
    <property type="entry name" value="RNI-like"/>
    <property type="match status" value="1"/>
</dbReference>
<evidence type="ECO:0000256" key="1">
    <source>
        <dbReference type="SAM" id="MobiDB-lite"/>
    </source>
</evidence>
<dbReference type="AlphaFoldDB" id="A0A7D8UWN5"/>
<name>A0A7D8UWN5_9HELO</name>
<organism evidence="2 3">
    <name type="scientific">Lachnellula cervina</name>
    <dbReference type="NCBI Taxonomy" id="1316786"/>
    <lineage>
        <taxon>Eukaryota</taxon>
        <taxon>Fungi</taxon>
        <taxon>Dikarya</taxon>
        <taxon>Ascomycota</taxon>
        <taxon>Pezizomycotina</taxon>
        <taxon>Leotiomycetes</taxon>
        <taxon>Helotiales</taxon>
        <taxon>Lachnaceae</taxon>
        <taxon>Lachnellula</taxon>
    </lineage>
</organism>
<evidence type="ECO:0000313" key="3">
    <source>
        <dbReference type="Proteomes" id="UP000481288"/>
    </source>
</evidence>
<keyword evidence="3" id="KW-1185">Reference proteome</keyword>
<accession>A0A7D8UWN5</accession>
<dbReference type="CDD" id="cd09917">
    <property type="entry name" value="F-box_SF"/>
    <property type="match status" value="1"/>
</dbReference>
<protein>
    <recommendedName>
        <fullName evidence="4">F-box domain-containing protein</fullName>
    </recommendedName>
</protein>
<dbReference type="EMBL" id="QGMG01000060">
    <property type="protein sequence ID" value="TVY58057.1"/>
    <property type="molecule type" value="Genomic_DNA"/>
</dbReference>
<dbReference type="InterPro" id="IPR032675">
    <property type="entry name" value="LRR_dom_sf"/>
</dbReference>
<dbReference type="Proteomes" id="UP000481288">
    <property type="component" value="Unassembled WGS sequence"/>
</dbReference>